<evidence type="ECO:0000256" key="6">
    <source>
        <dbReference type="ARBA" id="ARBA00022801"/>
    </source>
</evidence>
<dbReference type="InterPro" id="IPR014001">
    <property type="entry name" value="Helicase_ATP-bd"/>
</dbReference>
<dbReference type="Gene3D" id="2.40.50.90">
    <property type="match status" value="2"/>
</dbReference>
<dbReference type="GO" id="GO:0003676">
    <property type="term" value="F:nucleic acid binding"/>
    <property type="evidence" value="ECO:0007669"/>
    <property type="project" value="InterPro"/>
</dbReference>
<keyword evidence="7 17" id="KW-0347">Helicase</keyword>
<dbReference type="GO" id="GO:0003724">
    <property type="term" value="F:RNA helicase activity"/>
    <property type="evidence" value="ECO:0007669"/>
    <property type="project" value="UniProtKB-EC"/>
</dbReference>
<evidence type="ECO:0000256" key="2">
    <source>
        <dbReference type="ARBA" id="ARBA00022473"/>
    </source>
</evidence>
<keyword evidence="4" id="KW-0547">Nucleotide-binding</keyword>
<evidence type="ECO:0000256" key="3">
    <source>
        <dbReference type="ARBA" id="ARBA00022737"/>
    </source>
</evidence>
<dbReference type="SUPFAM" id="SSF63748">
    <property type="entry name" value="Tudor/PWWP/MBT"/>
    <property type="match status" value="3"/>
</dbReference>
<evidence type="ECO:0000256" key="7">
    <source>
        <dbReference type="ARBA" id="ARBA00022806"/>
    </source>
</evidence>
<feature type="region of interest" description="Disordered" evidence="13">
    <location>
        <begin position="632"/>
        <end position="651"/>
    </location>
</feature>
<dbReference type="InterPro" id="IPR002999">
    <property type="entry name" value="Tudor"/>
</dbReference>
<feature type="region of interest" description="Disordered" evidence="13">
    <location>
        <begin position="490"/>
        <end position="518"/>
    </location>
</feature>
<dbReference type="InterPro" id="IPR011545">
    <property type="entry name" value="DEAD/DEAH_box_helicase_dom"/>
</dbReference>
<feature type="domain" description="CS" evidence="16">
    <location>
        <begin position="1803"/>
        <end position="1890"/>
    </location>
</feature>
<dbReference type="GO" id="GO:0042078">
    <property type="term" value="P:germ-line stem cell division"/>
    <property type="evidence" value="ECO:0007669"/>
    <property type="project" value="TreeGrafter"/>
</dbReference>
<dbReference type="GO" id="GO:0005737">
    <property type="term" value="C:cytoplasm"/>
    <property type="evidence" value="ECO:0007669"/>
    <property type="project" value="UniProtKB-ARBA"/>
</dbReference>
<keyword evidence="10" id="KW-0943">RNA-mediated gene silencing</keyword>
<accession>A0A1E1X2V7</accession>
<keyword evidence="11" id="KW-0469">Meiosis</keyword>
<feature type="compositionally biased region" description="Polar residues" evidence="13">
    <location>
        <begin position="492"/>
        <end position="502"/>
    </location>
</feature>
<dbReference type="Pfam" id="PF00270">
    <property type="entry name" value="DEAD"/>
    <property type="match status" value="1"/>
</dbReference>
<feature type="compositionally biased region" description="Polar residues" evidence="13">
    <location>
        <begin position="439"/>
        <end position="461"/>
    </location>
</feature>
<dbReference type="PANTHER" id="PTHR22655:SF2">
    <property type="entry name" value="ATP-DEPENDENT RNA HELICASE TDRD12-RELATED"/>
    <property type="match status" value="1"/>
</dbReference>
<dbReference type="EC" id="3.6.4.13" evidence="1"/>
<evidence type="ECO:0000256" key="12">
    <source>
        <dbReference type="ARBA" id="ARBA00047984"/>
    </source>
</evidence>
<sequence length="1981" mass="219784">AMEAFKGPEGWKARVKVVVLKVVSPSCFLIREAPGPHMSSYGREFLRLEADIKNNMEKWGMEPLNPLLPDIGSVVLVKKPKAREWHRGRVGKLLDTIDGYKVEVTLVDYGETLLVGRKQLRKLFHERLLEVPFQCVTFSLPELRPVRWTIDQETIETKYIASQSWDTAAVEYVKSAVRKADSVQVQVLGRTSSGGLAGKLFIDCNKTTMCLNDELVKLNYALRDVEEDSEEIKLQKEEILPRTGKGEEPLVKEPPAECSAHQIFFDVQRNAATAALRDVHDDILELASREHCIPVKVSWPEAEVLPPPSVSASSAGSPTHWSSASTSISLGAVSTGSDTPPTLPGLGRGLALMLRLDECRSPSPLQESSVEGSTDGLAQESRSPVDDLTQDVASCTPTPVGIPSEDLSSHKTAGTTNTTSTTASTPGTASLVVRRPGQTPVSESVPAFTTSKPCVTSTSHSGDPKARGRARATQPYLICKAQFDASVKVRSPRTTSSDSSIKVQEAGVKGEGDGASVQSKKSSKFCASDVESPGKADLSLYRSAGRGLTLVQLKPTSSRMFCQHASSVPLEPVNVQQNEPVKLWKGVESDFSPCKPSPTCVDVGDDSSCTVSKAQRLKDILQKQKSPLNAAPLQSSCSLKSQTGEEDGSPAVQNPEWHLQFTSHQAPMNVGHGLEDLQFHDFQSCSEFHPDLDPSEHFRGPVDFITDYESCELSESPYSKVRVLCHGLRVPSAQEHLDKTIIYDPLKSNLRSRGFRAPTPIQSVVWPAVESGRNVVAVGPPHSGKTLAYLIPLVSRILTETDYKLLPGGVGPLMLILASTWKGACRIYEQIKLLTEETVRPTCTVLYAGGSEKGKEVQIVNGCDILVATPNSFLRYLENYNRLIVNLYRCCHLVLDDGERLLDKYAPEVAKVVNEFWKSQAHRCSNIRIEQIIVCSTMWTTGLDLFLHKLLVDKSPLVLFSSFFEAAIYAQVQTITHCAEPHMHHDILLGILQGNQRQRVVVCTSQRETAIGVNRLLSLASVYSLLLHDQLPMAKISEVSREWMGEHTRIKAPVLVAQDNVLCLAKIRDATVLVHYDIPTLSKSSFGFRYSCLASHMRSFRAKDNISLPSEGPVAHMILSSNNTKASVQLVEFLTKCGSSVPGELMEVAAQEQTEMSANAEVALCPKLKAFGNCERPAGEKRCSYRHRILPAVDHSPVWSDLPSEGQVRIVVTKVISASHIYAWILQQWDTPSGSTTVTKAEVKEHVELQETMLLLNEYLSQSKNCARLEEKAVPTVGQVYALEVSVNHFQRVLVTSLVPGKSAPAFVTVSHIDYGDQSIVAATRLVQLPQRLAQLRPFAVEVYCCGIQPQDRDITWTSQADLMTYNRYSRKELFGKVVLRLGNTLWIDPLVMREKLPFVSAEVTLGSVSTTLIEEGLACDNENHIKSLHEMAAEAGISVPPLPAGKRERNDTDSADATVSHLCSSYLDPRNFNHVYLWKVASPSRFYVQTLKFNSCLDQLEDDIQKAVERQQVGKLRAVRIGQSCLARYTNDRWYRGEVLKIHHDKAVDIFFPDYGDTETCSRDELLEPASWMMLLPYQGISCSLAGIGPQAEEWSPTAQSLLEDFGYDESDINRVLCLRVARKSAGSHPGNNHYDVFLFDGCHDGRINIGELLVEKGLAVRTQLPELEFDVHLPHASLFQQNVAGPSNDLDDNDCDDPVISQCKKNLEEHVYRVFSDVRDQVLAPATAELMEHLAVDSDTLECGDTACLSGVRGVDGRSARFHQHASKKIAHQRSMVKKKSQDHSLKDIPTLESVFKTPSSHQAPISWWQDDRFVYVDILVANAKNYDFRVSATSLLCRVYTAEHESLVQEPLFAAILPKKARLVKKTQCLKVTLEKEQTKLYWEFLTGHQQKRPHVRYDLEHVVVSDDEDDIVSFCKAYKDPDFTGYERPTEILPYDPVAHMERLMEIEAGEDEHSDSSDEMYSSSDPNNIFEGREMD</sequence>
<organism evidence="17">
    <name type="scientific">Amblyomma aureolatum</name>
    <dbReference type="NCBI Taxonomy" id="187763"/>
    <lineage>
        <taxon>Eukaryota</taxon>
        <taxon>Metazoa</taxon>
        <taxon>Ecdysozoa</taxon>
        <taxon>Arthropoda</taxon>
        <taxon>Chelicerata</taxon>
        <taxon>Arachnida</taxon>
        <taxon>Acari</taxon>
        <taxon>Parasitiformes</taxon>
        <taxon>Ixodida</taxon>
        <taxon>Ixodoidea</taxon>
        <taxon>Ixodidae</taxon>
        <taxon>Amblyomminae</taxon>
        <taxon>Amblyomma</taxon>
    </lineage>
</organism>
<keyword evidence="3" id="KW-0677">Repeat</keyword>
<feature type="domain" description="Tudor" evidence="14">
    <location>
        <begin position="1519"/>
        <end position="1577"/>
    </location>
</feature>
<feature type="compositionally biased region" description="Polar residues" evidence="13">
    <location>
        <begin position="632"/>
        <end position="642"/>
    </location>
</feature>
<keyword evidence="5" id="KW-0221">Differentiation</keyword>
<dbReference type="InterPro" id="IPR027417">
    <property type="entry name" value="P-loop_NTPase"/>
</dbReference>
<dbReference type="SMART" id="SM00487">
    <property type="entry name" value="DEXDc"/>
    <property type="match status" value="1"/>
</dbReference>
<keyword evidence="8" id="KW-0067">ATP-binding</keyword>
<comment type="catalytic activity">
    <reaction evidence="12">
        <text>ATP + H2O = ADP + phosphate + H(+)</text>
        <dbReference type="Rhea" id="RHEA:13065"/>
        <dbReference type="ChEBI" id="CHEBI:15377"/>
        <dbReference type="ChEBI" id="CHEBI:15378"/>
        <dbReference type="ChEBI" id="CHEBI:30616"/>
        <dbReference type="ChEBI" id="CHEBI:43474"/>
        <dbReference type="ChEBI" id="CHEBI:456216"/>
        <dbReference type="EC" id="3.6.4.13"/>
    </reaction>
</comment>
<dbReference type="InterPro" id="IPR007052">
    <property type="entry name" value="CS_dom"/>
</dbReference>
<evidence type="ECO:0000259" key="16">
    <source>
        <dbReference type="PROSITE" id="PS51203"/>
    </source>
</evidence>
<feature type="compositionally biased region" description="Polar residues" evidence="13">
    <location>
        <begin position="363"/>
        <end position="372"/>
    </location>
</feature>
<feature type="region of interest" description="Disordered" evidence="13">
    <location>
        <begin position="303"/>
        <end position="323"/>
    </location>
</feature>
<name>A0A1E1X2V7_9ACAR</name>
<dbReference type="Gene3D" id="3.40.50.300">
    <property type="entry name" value="P-loop containing nucleotide triphosphate hydrolases"/>
    <property type="match status" value="1"/>
</dbReference>
<feature type="region of interest" description="Disordered" evidence="13">
    <location>
        <begin position="1952"/>
        <end position="1981"/>
    </location>
</feature>
<evidence type="ECO:0000256" key="5">
    <source>
        <dbReference type="ARBA" id="ARBA00022782"/>
    </source>
</evidence>
<dbReference type="Pfam" id="PF00567">
    <property type="entry name" value="TUDOR"/>
    <property type="match status" value="3"/>
</dbReference>
<proteinExistence type="evidence at transcript level"/>
<evidence type="ECO:0000313" key="17">
    <source>
        <dbReference type="EMBL" id="JAT93568.1"/>
    </source>
</evidence>
<evidence type="ECO:0000256" key="9">
    <source>
        <dbReference type="ARBA" id="ARBA00022871"/>
    </source>
</evidence>
<evidence type="ECO:0000256" key="4">
    <source>
        <dbReference type="ARBA" id="ARBA00022741"/>
    </source>
</evidence>
<evidence type="ECO:0000256" key="1">
    <source>
        <dbReference type="ARBA" id="ARBA00012552"/>
    </source>
</evidence>
<dbReference type="PROSITE" id="PS51203">
    <property type="entry name" value="CS"/>
    <property type="match status" value="1"/>
</dbReference>
<dbReference type="Gene3D" id="2.30.30.140">
    <property type="match status" value="3"/>
</dbReference>
<dbReference type="GO" id="GO:0005524">
    <property type="term" value="F:ATP binding"/>
    <property type="evidence" value="ECO:0007669"/>
    <property type="project" value="UniProtKB-KW"/>
</dbReference>
<feature type="domain" description="Helicase ATP-binding" evidence="15">
    <location>
        <begin position="766"/>
        <end position="957"/>
    </location>
</feature>
<evidence type="ECO:0000256" key="8">
    <source>
        <dbReference type="ARBA" id="ARBA00022840"/>
    </source>
</evidence>
<dbReference type="EMBL" id="GFAC01005620">
    <property type="protein sequence ID" value="JAT93568.1"/>
    <property type="molecule type" value="mRNA"/>
</dbReference>
<evidence type="ECO:0000256" key="11">
    <source>
        <dbReference type="ARBA" id="ARBA00023254"/>
    </source>
</evidence>
<reference evidence="17" key="1">
    <citation type="journal article" date="2017" name="Front. Cell. Infect. Microbiol.">
        <title>The Distinct Transcriptional Response of the Midgut of Amblyomma sculptum and Amblyomma aureolatum Ticks to Rickettsia rickettsii Correlates to Their Differences in Susceptibility to Infection.</title>
        <authorList>
            <person name="Martins L.A."/>
            <person name="Galletti M.F.B.M."/>
            <person name="Ribeiro J.M."/>
            <person name="Fujita A."/>
            <person name="Costa F.B."/>
            <person name="Labruna M.B."/>
            <person name="Daffre S."/>
            <person name="Fogaca A.C."/>
        </authorList>
    </citation>
    <scope>NUCLEOTIDE SEQUENCE</scope>
</reference>
<feature type="non-terminal residue" evidence="17">
    <location>
        <position position="1"/>
    </location>
</feature>
<dbReference type="GO" id="GO:0007283">
    <property type="term" value="P:spermatogenesis"/>
    <property type="evidence" value="ECO:0007669"/>
    <property type="project" value="UniProtKB-KW"/>
</dbReference>
<dbReference type="GO" id="GO:0051321">
    <property type="term" value="P:meiotic cell cycle"/>
    <property type="evidence" value="ECO:0007669"/>
    <property type="project" value="UniProtKB-KW"/>
</dbReference>
<keyword evidence="6" id="KW-0378">Hydrolase</keyword>
<feature type="region of interest" description="Disordered" evidence="13">
    <location>
        <begin position="360"/>
        <end position="470"/>
    </location>
</feature>
<dbReference type="GO" id="GO:0031047">
    <property type="term" value="P:regulatory ncRNA-mediated gene silencing"/>
    <property type="evidence" value="ECO:0007669"/>
    <property type="project" value="UniProtKB-KW"/>
</dbReference>
<keyword evidence="2" id="KW-0217">Developmental protein</keyword>
<dbReference type="GO" id="GO:0016787">
    <property type="term" value="F:hydrolase activity"/>
    <property type="evidence" value="ECO:0007669"/>
    <property type="project" value="UniProtKB-KW"/>
</dbReference>
<feature type="compositionally biased region" description="Low complexity" evidence="13">
    <location>
        <begin position="412"/>
        <end position="430"/>
    </location>
</feature>
<dbReference type="PROSITE" id="PS51192">
    <property type="entry name" value="HELICASE_ATP_BIND_1"/>
    <property type="match status" value="1"/>
</dbReference>
<dbReference type="InterPro" id="IPR008978">
    <property type="entry name" value="HSP20-like_chaperone"/>
</dbReference>
<protein>
    <recommendedName>
        <fullName evidence="1">RNA helicase</fullName>
        <ecNumber evidence="1">3.6.4.13</ecNumber>
    </recommendedName>
</protein>
<dbReference type="Pfam" id="PF04969">
    <property type="entry name" value="CS"/>
    <property type="match status" value="1"/>
</dbReference>
<feature type="domain" description="Tudor" evidence="14">
    <location>
        <begin position="68"/>
        <end position="130"/>
    </location>
</feature>
<dbReference type="Gene3D" id="2.60.40.790">
    <property type="match status" value="1"/>
</dbReference>
<dbReference type="SUPFAM" id="SSF49764">
    <property type="entry name" value="HSP20-like chaperones"/>
    <property type="match status" value="1"/>
</dbReference>
<dbReference type="InterPro" id="IPR035437">
    <property type="entry name" value="SNase_OB-fold_sf"/>
</dbReference>
<dbReference type="PANTHER" id="PTHR22655">
    <property type="entry name" value="ATP-DEPENDENT RNA HELICASE TDRD12-RELATED"/>
    <property type="match status" value="1"/>
</dbReference>
<evidence type="ECO:0000259" key="15">
    <source>
        <dbReference type="PROSITE" id="PS51192"/>
    </source>
</evidence>
<evidence type="ECO:0000256" key="10">
    <source>
        <dbReference type="ARBA" id="ARBA00023158"/>
    </source>
</evidence>
<evidence type="ECO:0000259" key="14">
    <source>
        <dbReference type="PROSITE" id="PS50304"/>
    </source>
</evidence>
<dbReference type="PROSITE" id="PS50304">
    <property type="entry name" value="TUDOR"/>
    <property type="match status" value="2"/>
</dbReference>
<dbReference type="SMART" id="SM00333">
    <property type="entry name" value="TUDOR"/>
    <property type="match status" value="3"/>
</dbReference>
<dbReference type="SUPFAM" id="SSF52540">
    <property type="entry name" value="P-loop containing nucleoside triphosphate hydrolases"/>
    <property type="match status" value="1"/>
</dbReference>
<keyword evidence="9" id="KW-0744">Spermatogenesis</keyword>
<evidence type="ECO:0000256" key="13">
    <source>
        <dbReference type="SAM" id="MobiDB-lite"/>
    </source>
</evidence>